<dbReference type="AlphaFoldDB" id="A0A818MU23"/>
<dbReference type="Proteomes" id="UP000663870">
    <property type="component" value="Unassembled WGS sequence"/>
</dbReference>
<evidence type="ECO:0000313" key="7">
    <source>
        <dbReference type="EMBL" id="CAF3799529.1"/>
    </source>
</evidence>
<evidence type="ECO:0000313" key="4">
    <source>
        <dbReference type="EMBL" id="CAF0801229.1"/>
    </source>
</evidence>
<dbReference type="EMBL" id="CAJNOL010000019">
    <property type="protein sequence ID" value="CAF0751222.1"/>
    <property type="molecule type" value="Genomic_DNA"/>
</dbReference>
<dbReference type="EMBL" id="CAJOBE010002102">
    <property type="protein sequence ID" value="CAF3799529.1"/>
    <property type="molecule type" value="Genomic_DNA"/>
</dbReference>
<dbReference type="Proteomes" id="UP000663874">
    <property type="component" value="Unassembled WGS sequence"/>
</dbReference>
<evidence type="ECO:0000313" key="2">
    <source>
        <dbReference type="EMBL" id="CAF0752225.1"/>
    </source>
</evidence>
<dbReference type="EMBL" id="CAJNOH010000043">
    <property type="protein sequence ID" value="CAF0801229.1"/>
    <property type="molecule type" value="Genomic_DNA"/>
</dbReference>
<name>A0A818MU23_9BILA</name>
<dbReference type="EMBL" id="CAJNOT010000017">
    <property type="protein sequence ID" value="CAF0774484.1"/>
    <property type="molecule type" value="Genomic_DNA"/>
</dbReference>
<dbReference type="EMBL" id="CAJNOL010000020">
    <property type="protein sequence ID" value="CAF0752225.1"/>
    <property type="molecule type" value="Genomic_DNA"/>
</dbReference>
<proteinExistence type="predicted"/>
<reference evidence="6" key="1">
    <citation type="submission" date="2021-02" db="EMBL/GenBank/DDBJ databases">
        <authorList>
            <person name="Nowell W R."/>
        </authorList>
    </citation>
    <scope>NUCLEOTIDE SEQUENCE</scope>
</reference>
<evidence type="ECO:0000313" key="3">
    <source>
        <dbReference type="EMBL" id="CAF0774484.1"/>
    </source>
</evidence>
<sequence length="606" mass="71156">MYFYSKTTFELLPDEMILEICRYLHCSHVLYSFFDLNTRINQTITSYRQHVWFRRASYKQLLYIYQYILPRIGSSVLSLTIHPLHQASFPSSFKHQISNMFPNLKTLTLTSWTSENLLSFIIDTIHEMKYLQKLIIQELSCSSSIRNIDFIEKIFNIKNNFLTDIIFDYDCDSFDSINHFINNIICHNILSLTIQLDTLMDLSSLIHFIPNIHRLDVSFKNSSLRKVPFNITLPYLKEFSVWAIHWYSQLDDLKSLLQIVPSIEIFSLTISTRDFNLINGTKLLSILPSQLKQFNYTVCYYPYENYGYSNIDIIKKSWQSIPVRYSISDIDKRIFLHTIPYTSSRLTIRSSLAKNMPNKDMYQIYSTIDQIQVYTMMNLSDTFPIIGQCRRVRELTLLTANESKTPTSQLTSTADNNKPPVKLPYLGRLDILTIEGTPSGLHHIKELLVAAPNLCVLVIDLDCLLTLLEDENEPLILYVLLHQHILDLCVRIPDNNNNNNNNNNNQQTKKSKLTVEKIHFIARVFTRVRNLTIDYEASDEYIETNIIKSIIKEFKQLVIFHIYGKIPNDMIENDIRQWVIEQSCFRIKSLDIFRVECSNEWFKLWL</sequence>
<accession>A0A818MU23</accession>
<comment type="caution">
    <text evidence="6">The sequence shown here is derived from an EMBL/GenBank/DDBJ whole genome shotgun (WGS) entry which is preliminary data.</text>
</comment>
<dbReference type="EMBL" id="CAJNOU010000021">
    <property type="protein sequence ID" value="CAF0811049.1"/>
    <property type="molecule type" value="Genomic_DNA"/>
</dbReference>
<dbReference type="EMBL" id="CAJOBD010000150">
    <property type="protein sequence ID" value="CAF3595189.1"/>
    <property type="molecule type" value="Genomic_DNA"/>
</dbReference>
<dbReference type="Proteomes" id="UP000663864">
    <property type="component" value="Unassembled WGS sequence"/>
</dbReference>
<evidence type="ECO:0008006" key="10">
    <source>
        <dbReference type="Google" id="ProtNLM"/>
    </source>
</evidence>
<dbReference type="Proteomes" id="UP000663854">
    <property type="component" value="Unassembled WGS sequence"/>
</dbReference>
<dbReference type="Proteomes" id="UP000663836">
    <property type="component" value="Unassembled WGS sequence"/>
</dbReference>
<evidence type="ECO:0000313" key="9">
    <source>
        <dbReference type="Proteomes" id="UP000663870"/>
    </source>
</evidence>
<protein>
    <recommendedName>
        <fullName evidence="10">F-box domain-containing protein</fullName>
    </recommendedName>
</protein>
<evidence type="ECO:0000313" key="8">
    <source>
        <dbReference type="Proteomes" id="UP000663836"/>
    </source>
</evidence>
<organism evidence="6 8">
    <name type="scientific">Rotaria sordida</name>
    <dbReference type="NCBI Taxonomy" id="392033"/>
    <lineage>
        <taxon>Eukaryota</taxon>
        <taxon>Metazoa</taxon>
        <taxon>Spiralia</taxon>
        <taxon>Gnathifera</taxon>
        <taxon>Rotifera</taxon>
        <taxon>Eurotatoria</taxon>
        <taxon>Bdelloidea</taxon>
        <taxon>Philodinida</taxon>
        <taxon>Philodinidae</taxon>
        <taxon>Rotaria</taxon>
    </lineage>
</organism>
<evidence type="ECO:0000313" key="1">
    <source>
        <dbReference type="EMBL" id="CAF0751222.1"/>
    </source>
</evidence>
<gene>
    <name evidence="7" type="ORF">FNK824_LOCUS14919</name>
    <name evidence="6" type="ORF">JBS370_LOCUS3499</name>
    <name evidence="1" type="ORF">JXQ802_LOCUS1685</name>
    <name evidence="2" type="ORF">JXQ802_LOCUS1742</name>
    <name evidence="4" type="ORF">PYM288_LOCUS4616</name>
    <name evidence="5" type="ORF">SEV965_LOCUS1121</name>
    <name evidence="3" type="ORF">ZHD862_LOCUS1037</name>
</gene>
<evidence type="ECO:0000313" key="6">
    <source>
        <dbReference type="EMBL" id="CAF3595189.1"/>
    </source>
</evidence>
<dbReference type="Proteomes" id="UP000663889">
    <property type="component" value="Unassembled WGS sequence"/>
</dbReference>
<evidence type="ECO:0000313" key="5">
    <source>
        <dbReference type="EMBL" id="CAF0811049.1"/>
    </source>
</evidence>
<keyword evidence="9" id="KW-1185">Reference proteome</keyword>